<accession>A0A0U1KTH1</accession>
<dbReference type="Gene3D" id="3.40.50.2000">
    <property type="entry name" value="Glycogen Phosphorylase B"/>
    <property type="match status" value="1"/>
</dbReference>
<dbReference type="RefSeq" id="WP_021169285.1">
    <property type="nucleotide sequence ID" value="NZ_CTRP01000003.1"/>
</dbReference>
<dbReference type="Pfam" id="PF13524">
    <property type="entry name" value="Glyco_trans_1_2"/>
    <property type="match status" value="1"/>
</dbReference>
<organism evidence="2 3">
    <name type="scientific">Sporomusa ovata</name>
    <dbReference type="NCBI Taxonomy" id="2378"/>
    <lineage>
        <taxon>Bacteria</taxon>
        <taxon>Bacillati</taxon>
        <taxon>Bacillota</taxon>
        <taxon>Negativicutes</taxon>
        <taxon>Selenomonadales</taxon>
        <taxon>Sporomusaceae</taxon>
        <taxon>Sporomusa</taxon>
    </lineage>
</organism>
<sequence>MNIIYSAKNSWYKNWFRFELLLELNRLGHQVTYVAPQTIGQFVLNSFKNKVQRNISYKSVKYKPYIRLSKKNWAAERKSLQKTVGDILIDKTIFISNDFKKCAEIKAAFNNKIIVVYDMYDRYSEYGNEHYTKNQIKIEQFDKAEQDAIAKCDLLLCASTTLADETRQVNNSVLWFPNAVPQDYIIRKGGKHSRKIIGMLSDRMSRINQELLREVAEKLPEYKFELVGKNDIEGQNSYPSNVIFKAYMPHHELLEYITNWDCGFSLYNDNRFNYYCCPMKYFEYSSRNLPVITTPIPEAKVFAALYSDIVYLADGALNVIEQVKRLELKPKDTDFTKLAIENTWKIRAEQLATSLLKFM</sequence>
<evidence type="ECO:0000259" key="1">
    <source>
        <dbReference type="Pfam" id="PF13524"/>
    </source>
</evidence>
<protein>
    <recommendedName>
        <fullName evidence="1">Spore protein YkvP/CgeB glycosyl transferase-like domain-containing protein</fullName>
    </recommendedName>
</protein>
<dbReference type="Proteomes" id="UP000049855">
    <property type="component" value="Unassembled WGS sequence"/>
</dbReference>
<name>A0A0U1KTH1_9FIRM</name>
<dbReference type="AlphaFoldDB" id="A0A0U1KTH1"/>
<gene>
    <name evidence="2" type="ORF">SpAn4DRAFT_1524</name>
</gene>
<keyword evidence="3" id="KW-1185">Reference proteome</keyword>
<evidence type="ECO:0000313" key="3">
    <source>
        <dbReference type="Proteomes" id="UP000049855"/>
    </source>
</evidence>
<dbReference type="SUPFAM" id="SSF53756">
    <property type="entry name" value="UDP-Glycosyltransferase/glycogen phosphorylase"/>
    <property type="match status" value="1"/>
</dbReference>
<dbReference type="EMBL" id="CTRP01000003">
    <property type="protein sequence ID" value="CQR70555.1"/>
    <property type="molecule type" value="Genomic_DNA"/>
</dbReference>
<evidence type="ECO:0000313" key="2">
    <source>
        <dbReference type="EMBL" id="CQR70555.1"/>
    </source>
</evidence>
<feature type="domain" description="Spore protein YkvP/CgeB glycosyl transferase-like" evidence="1">
    <location>
        <begin position="209"/>
        <end position="333"/>
    </location>
</feature>
<reference evidence="3" key="1">
    <citation type="submission" date="2015-03" db="EMBL/GenBank/DDBJ databases">
        <authorList>
            <person name="Nijsse Bart"/>
        </authorList>
    </citation>
    <scope>NUCLEOTIDE SEQUENCE [LARGE SCALE GENOMIC DNA]</scope>
</reference>
<dbReference type="InterPro" id="IPR055259">
    <property type="entry name" value="YkvP/CgeB_Glyco_trans-like"/>
</dbReference>
<proteinExistence type="predicted"/>